<dbReference type="PANTHER" id="PTHR21577">
    <property type="entry name" value="SHUGOSHIN"/>
    <property type="match status" value="1"/>
</dbReference>
<organism evidence="10 11">
    <name type="scientific">Chiloscyllium punctatum</name>
    <name type="common">Brownbanded bambooshark</name>
    <name type="synonym">Hemiscyllium punctatum</name>
    <dbReference type="NCBI Taxonomy" id="137246"/>
    <lineage>
        <taxon>Eukaryota</taxon>
        <taxon>Metazoa</taxon>
        <taxon>Chordata</taxon>
        <taxon>Craniata</taxon>
        <taxon>Vertebrata</taxon>
        <taxon>Chondrichthyes</taxon>
        <taxon>Elasmobranchii</taxon>
        <taxon>Galeomorphii</taxon>
        <taxon>Galeoidea</taxon>
        <taxon>Orectolobiformes</taxon>
        <taxon>Hemiscylliidae</taxon>
        <taxon>Chiloscyllium</taxon>
    </lineage>
</organism>
<proteinExistence type="inferred from homology"/>
<evidence type="ECO:0000256" key="1">
    <source>
        <dbReference type="ARBA" id="ARBA00004584"/>
    </source>
</evidence>
<accession>A0A401SB06</accession>
<evidence type="ECO:0000256" key="9">
    <source>
        <dbReference type="SAM" id="Coils"/>
    </source>
</evidence>
<sequence length="1159" mass="131897">MEREVMNATVSTSHLVFSGKMKGQRNSILKKTKYNASLISKIKTKILNNSSMMKISLKNNNKALALALAEEKKKYRLSEQEKVILQKEICIQNYDIVMLQQRLTTQNAKLSTLEEFLMKLKSCFSDATDYLSTAISTCECDFQEYQWNGMLFQRSNRVSEDSNCNLNTKLPSDALPKFGIEGRYKTNAILDDKIDPLKQAVVVPGEDSMSLATGPTRQTFTVNFHENVNEPNKYSEQTEFGQHNQDTVSNHAWHPQNCEISSMNNFLVPHTFTEQMPETQQNETIVACQNVTLRKKDSCSRSSKISLELLEKKCTSLARESCSRNSKISDIPDFHRISLGGPQVEISPMPHSSHPSDPQKCATNLITEEQSVEQQKPEVTVLDAEMDLTTSEAIEIVTVGTNSTKGRTKKTGRANTEIETTSKSVATLRKVKQTKGKNSNSAQRNCNIDSQLFEKTQRKCSEEFSVFDQNSINNNEEPNVRIPSSGLNNWLVHKQNIHQNDQKEFSQVESASKNNINSMKETFEKKTFKIHNSIKDSSCNLFASRAIEIYNKPERNECLNNEEESRGISNTLQGNFSNVKEKVGQGTFTVLKYHNVEESTSNLIKQQTVEHEVEMAKHPVLEDYRNLNNKSTSRRTFLVTGSNNIKDNSPQAVGKKNLGKRSVVVTNEYSDNLEEGCRSSHATEENTSIKGKTDRRTFVVTEKHNSIKDISPKSFGQEKLKKQSLMITNEYSDSLEEGCKNCNASGKNIDNKSKVNRRTFVVCKRHRTIKEDSTNSLLRHDGKEQNEVEMVECLGNLKVSNANNIDKQKMIVVLKRGKKSSKREKFRNRPEITMAESLDNLEETSKSYNDLETNIDNKKRKADMAAVHKKRKKFEQNFSDLIKEEKDDESYTITACLPCTEGNSETSVIQQDYIKGIDDQRTFVTNKILENIENLPNLIVENQSEEQMDVNQHLNRNRKNCDQNAGVSPENYCNVKERLDRTIAVCKNIEDPTHSILAARKTLQYEIKKERAECEQNTHKILNHDCKTTSKKESQLVEEISRNSSNESVTCLSRRDDLAVGGTTAKCPRVQEKKEWEVLKDVTNVTQNKLGCQSQLTKENQGLFSSRSKRQTTAVLTYKEPAIGRKLRRGDQFTDSSFLCSPVYKNKKRQRRSVQKVHK</sequence>
<keyword evidence="4" id="KW-0132">Cell division</keyword>
<keyword evidence="7" id="KW-0131">Cell cycle</keyword>
<dbReference type="OMA" id="ECEQNTH"/>
<evidence type="ECO:0000256" key="7">
    <source>
        <dbReference type="ARBA" id="ARBA00023306"/>
    </source>
</evidence>
<dbReference type="GO" id="GO:0051177">
    <property type="term" value="P:meiotic sister chromatid cohesion"/>
    <property type="evidence" value="ECO:0007669"/>
    <property type="project" value="TreeGrafter"/>
</dbReference>
<dbReference type="GO" id="GO:0000776">
    <property type="term" value="C:kinetochore"/>
    <property type="evidence" value="ECO:0007669"/>
    <property type="project" value="TreeGrafter"/>
</dbReference>
<evidence type="ECO:0000313" key="10">
    <source>
        <dbReference type="EMBL" id="GCC27579.1"/>
    </source>
</evidence>
<feature type="coiled-coil region" evidence="9">
    <location>
        <begin position="834"/>
        <end position="861"/>
    </location>
</feature>
<evidence type="ECO:0008006" key="12">
    <source>
        <dbReference type="Google" id="ProtNLM"/>
    </source>
</evidence>
<name>A0A401SB06_CHIPU</name>
<dbReference type="GO" id="GO:0051301">
    <property type="term" value="P:cell division"/>
    <property type="evidence" value="ECO:0007669"/>
    <property type="project" value="UniProtKB-KW"/>
</dbReference>
<protein>
    <recommendedName>
        <fullName evidence="12">Shugoshin C-terminal domain-containing protein</fullName>
    </recommendedName>
</protein>
<evidence type="ECO:0000313" key="11">
    <source>
        <dbReference type="Proteomes" id="UP000287033"/>
    </source>
</evidence>
<comment type="caution">
    <text evidence="10">The sequence shown here is derived from an EMBL/GenBank/DDBJ whole genome shotgun (WGS) entry which is preliminary data.</text>
</comment>
<evidence type="ECO:0000256" key="8">
    <source>
        <dbReference type="ARBA" id="ARBA00023328"/>
    </source>
</evidence>
<comment type="similarity">
    <text evidence="2">Belongs to the shugoshin family.</text>
</comment>
<comment type="subcellular location">
    <subcellularLocation>
        <location evidence="1">Chromosome</location>
        <location evidence="1">Centromere</location>
    </subcellularLocation>
</comment>
<dbReference type="OrthoDB" id="5990092at2759"/>
<keyword evidence="11" id="KW-1185">Reference proteome</keyword>
<evidence type="ECO:0000256" key="5">
    <source>
        <dbReference type="ARBA" id="ARBA00022829"/>
    </source>
</evidence>
<keyword evidence="8" id="KW-0137">Centromere</keyword>
<evidence type="ECO:0000256" key="4">
    <source>
        <dbReference type="ARBA" id="ARBA00022618"/>
    </source>
</evidence>
<dbReference type="STRING" id="137246.A0A401SB06"/>
<dbReference type="EMBL" id="BEZZ01000169">
    <property type="protein sequence ID" value="GCC27579.1"/>
    <property type="molecule type" value="Genomic_DNA"/>
</dbReference>
<keyword evidence="6 9" id="KW-0175">Coiled coil</keyword>
<keyword evidence="5" id="KW-0159">Chromosome partition</keyword>
<dbReference type="InterPro" id="IPR038889">
    <property type="entry name" value="Shugoshin1/2"/>
</dbReference>
<reference evidence="10 11" key="1">
    <citation type="journal article" date="2018" name="Nat. Ecol. Evol.">
        <title>Shark genomes provide insights into elasmobranch evolution and the origin of vertebrates.</title>
        <authorList>
            <person name="Hara Y"/>
            <person name="Yamaguchi K"/>
            <person name="Onimaru K"/>
            <person name="Kadota M"/>
            <person name="Koyanagi M"/>
            <person name="Keeley SD"/>
            <person name="Tatsumi K"/>
            <person name="Tanaka K"/>
            <person name="Motone F"/>
            <person name="Kageyama Y"/>
            <person name="Nozu R"/>
            <person name="Adachi N"/>
            <person name="Nishimura O"/>
            <person name="Nakagawa R"/>
            <person name="Tanegashima C"/>
            <person name="Kiyatake I"/>
            <person name="Matsumoto R"/>
            <person name="Murakumo K"/>
            <person name="Nishida K"/>
            <person name="Terakita A"/>
            <person name="Kuratani S"/>
            <person name="Sato K"/>
            <person name="Hyodo S Kuraku.S."/>
        </authorList>
    </citation>
    <scope>NUCLEOTIDE SEQUENCE [LARGE SCALE GENOMIC DNA]</scope>
</reference>
<dbReference type="PANTHER" id="PTHR21577:SF3">
    <property type="entry name" value="SHUGOSHIN 1-RELATED"/>
    <property type="match status" value="1"/>
</dbReference>
<gene>
    <name evidence="10" type="ORF">chiPu_0006004</name>
</gene>
<dbReference type="AlphaFoldDB" id="A0A401SB06"/>
<dbReference type="GO" id="GO:0007059">
    <property type="term" value="P:chromosome segregation"/>
    <property type="evidence" value="ECO:0007669"/>
    <property type="project" value="UniProtKB-KW"/>
</dbReference>
<keyword evidence="3" id="KW-0158">Chromosome</keyword>
<evidence type="ECO:0000256" key="2">
    <source>
        <dbReference type="ARBA" id="ARBA00010845"/>
    </source>
</evidence>
<evidence type="ECO:0000256" key="3">
    <source>
        <dbReference type="ARBA" id="ARBA00022454"/>
    </source>
</evidence>
<evidence type="ECO:0000256" key="6">
    <source>
        <dbReference type="ARBA" id="ARBA00023054"/>
    </source>
</evidence>
<dbReference type="Proteomes" id="UP000287033">
    <property type="component" value="Unassembled WGS sequence"/>
</dbReference>